<evidence type="ECO:0000313" key="1">
    <source>
        <dbReference type="EMBL" id="TXD34760.1"/>
    </source>
</evidence>
<accession>A0A5C6X3B3</accession>
<dbReference type="OrthoDB" id="6301231at2"/>
<sequence>MACDDPAEGSRGNAARALVPYERPAAGVSPGGTLSGESAPGSELCLANFDYQSNGWWRGDFQVAGFSSGPDQTFRDAKRVLASAFDEPEIVVNLEPIATLLEDRHAQLAQDGERDIVWMVQAIPHLHRSTHPYGPTRDGDTLTYAPESICGLPVEQRPASAGEFAQRCGSARVKLEVLGHVYVFIADITDLNGDERAELRNVLPFNVLTGPGDEPALNWINSLTESTYAQLGWQLYPLGVESFEEFFTPLAWQSFDWSTFRERSNTIHERLFEHRADNEYEHPAFGIPYAFTTEPYNSVELTYCHADAFEDELECLHEFETRRASFISPSSDLKIWHDHLRWVLANPARVIWQSNTSDRQAPLQSWVDEVQLCIDTLHQNAASCATAVDAQARGDDTAPLLCDACTLPADCDPEALLAELDDLRLPYNDDSQEMFLHPRRFEPLFHDAEQNKSGGVRGAEDWLCTLNSISGYFAGGAESVMLSREVDTTVGRSYWHLDFDSGRAHAATGERLRAGVSCIPRALFGDASFELENDAFTDLSTSARTTTEVVGTRRQLHALAGIGGRLGGLQTFAQTALEPSSDDALATIASTDELRARVLSFGSVEDGAEDGGALRLISPASEFTLQNPPAEPGEASTETTRILARLDEAYCYLTEISGQFDGRTELVDLNATYDHWQLRVRAAAGKQVRASARCVTYDPSAVRDP</sequence>
<dbReference type="Proteomes" id="UP000321412">
    <property type="component" value="Unassembled WGS sequence"/>
</dbReference>
<dbReference type="AlphaFoldDB" id="A0A5C6X3B3"/>
<organism evidence="1 2">
    <name type="scientific">Lujinxingia vulgaris</name>
    <dbReference type="NCBI Taxonomy" id="2600176"/>
    <lineage>
        <taxon>Bacteria</taxon>
        <taxon>Deltaproteobacteria</taxon>
        <taxon>Bradymonadales</taxon>
        <taxon>Lujinxingiaceae</taxon>
        <taxon>Lujinxingia</taxon>
    </lineage>
</organism>
<name>A0A5C6X3B3_9DELT</name>
<reference evidence="1 2" key="1">
    <citation type="submission" date="2019-08" db="EMBL/GenBank/DDBJ databases">
        <title>Bradymonadales sp. TMQ4.</title>
        <authorList>
            <person name="Liang Q."/>
        </authorList>
    </citation>
    <scope>NUCLEOTIDE SEQUENCE [LARGE SCALE GENOMIC DNA]</scope>
    <source>
        <strain evidence="1 2">TMQ4</strain>
    </source>
</reference>
<keyword evidence="2" id="KW-1185">Reference proteome</keyword>
<evidence type="ECO:0000313" key="2">
    <source>
        <dbReference type="Proteomes" id="UP000321412"/>
    </source>
</evidence>
<protein>
    <submittedName>
        <fullName evidence="1">Uncharacterized protein</fullName>
    </submittedName>
</protein>
<proteinExistence type="predicted"/>
<comment type="caution">
    <text evidence="1">The sequence shown here is derived from an EMBL/GenBank/DDBJ whole genome shotgun (WGS) entry which is preliminary data.</text>
</comment>
<dbReference type="RefSeq" id="WP_146982849.1">
    <property type="nucleotide sequence ID" value="NZ_VOSM01000012.1"/>
</dbReference>
<gene>
    <name evidence="1" type="ORF">FRC98_18175</name>
</gene>
<dbReference type="EMBL" id="VOSM01000012">
    <property type="protein sequence ID" value="TXD34760.1"/>
    <property type="molecule type" value="Genomic_DNA"/>
</dbReference>